<gene>
    <name evidence="3" type="ORF">WMO14_11465</name>
</gene>
<dbReference type="EMBL" id="JBBMER010000009">
    <property type="protein sequence ID" value="MEQ2380478.1"/>
    <property type="molecule type" value="Genomic_DNA"/>
</dbReference>
<sequence>MKKVYIILLLLVMTISAGCGTGTTSSHNTEADIELDKPSVTITENNTLGKDVSDIESEKNSSDNSDDRIIDSGFWVNELKTDNGMVWKYTPLISPKVAGVFDCEDDAKFVFSYEYSGYNRPDGTKTATLKSYGCQFIYVSNPMLGYNADEEVYPTQEKQIKETFSLTANNGINKLGIYDVGCITFALYKDLYPEYPEMKLQVYGIPNNLIEQRFGDITKCDGRAYKDFLVKDCPNEDFVSCVYLGEKYITDTSIFYIDYKKMAEENDCGQFLLVLKVSKTTGFAYLMNGDNCYNISDNEKYQVWKQEHIGQFIGE</sequence>
<dbReference type="Proteomes" id="UP001442364">
    <property type="component" value="Unassembled WGS sequence"/>
</dbReference>
<accession>A0ABV1BYC5</accession>
<comment type="caution">
    <text evidence="3">The sequence shown here is derived from an EMBL/GenBank/DDBJ whole genome shotgun (WGS) entry which is preliminary data.</text>
</comment>
<dbReference type="RefSeq" id="WP_055177486.1">
    <property type="nucleotide sequence ID" value="NZ_DAWDOP010000004.1"/>
</dbReference>
<feature type="chain" id="PRO_5046788924" description="Lipoprotein" evidence="2">
    <location>
        <begin position="20"/>
        <end position="315"/>
    </location>
</feature>
<proteinExistence type="predicted"/>
<feature type="signal peptide" evidence="2">
    <location>
        <begin position="1"/>
        <end position="19"/>
    </location>
</feature>
<evidence type="ECO:0008006" key="5">
    <source>
        <dbReference type="Google" id="ProtNLM"/>
    </source>
</evidence>
<dbReference type="PROSITE" id="PS51257">
    <property type="entry name" value="PROKAR_LIPOPROTEIN"/>
    <property type="match status" value="1"/>
</dbReference>
<protein>
    <recommendedName>
        <fullName evidence="5">Lipoprotein</fullName>
    </recommendedName>
</protein>
<organism evidence="3 4">
    <name type="scientific">[Lactobacillus] rogosae</name>
    <dbReference type="NCBI Taxonomy" id="706562"/>
    <lineage>
        <taxon>Bacteria</taxon>
        <taxon>Bacillati</taxon>
        <taxon>Bacillota</taxon>
        <taxon>Clostridia</taxon>
        <taxon>Lachnospirales</taxon>
        <taxon>Lachnospiraceae</taxon>
        <taxon>Lachnospira</taxon>
    </lineage>
</organism>
<evidence type="ECO:0000313" key="4">
    <source>
        <dbReference type="Proteomes" id="UP001442364"/>
    </source>
</evidence>
<keyword evidence="4" id="KW-1185">Reference proteome</keyword>
<name>A0ABV1BYC5_9FIRM</name>
<evidence type="ECO:0000313" key="3">
    <source>
        <dbReference type="EMBL" id="MEQ2380478.1"/>
    </source>
</evidence>
<feature type="region of interest" description="Disordered" evidence="1">
    <location>
        <begin position="46"/>
        <end position="65"/>
    </location>
</feature>
<keyword evidence="2" id="KW-0732">Signal</keyword>
<evidence type="ECO:0000256" key="1">
    <source>
        <dbReference type="SAM" id="MobiDB-lite"/>
    </source>
</evidence>
<reference evidence="3 4" key="1">
    <citation type="submission" date="2024-03" db="EMBL/GenBank/DDBJ databases">
        <title>Human intestinal bacterial collection.</title>
        <authorList>
            <person name="Pauvert C."/>
            <person name="Hitch T.C.A."/>
            <person name="Clavel T."/>
        </authorList>
    </citation>
    <scope>NUCLEOTIDE SEQUENCE [LARGE SCALE GENOMIC DNA]</scope>
    <source>
        <strain evidence="3 4">CLA-AA-H255</strain>
    </source>
</reference>
<feature type="compositionally biased region" description="Basic and acidic residues" evidence="1">
    <location>
        <begin position="51"/>
        <end position="65"/>
    </location>
</feature>
<evidence type="ECO:0000256" key="2">
    <source>
        <dbReference type="SAM" id="SignalP"/>
    </source>
</evidence>